<dbReference type="EMBL" id="JBHTJM010000002">
    <property type="protein sequence ID" value="MFD0962613.1"/>
    <property type="molecule type" value="Genomic_DNA"/>
</dbReference>
<keyword evidence="2" id="KW-1185">Reference proteome</keyword>
<dbReference type="RefSeq" id="WP_377712458.1">
    <property type="nucleotide sequence ID" value="NZ_JBHTJM010000002.1"/>
</dbReference>
<protein>
    <submittedName>
        <fullName evidence="1">UDP-glycosyltransferase</fullName>
    </submittedName>
</protein>
<gene>
    <name evidence="1" type="ORF">ACFQ1O_01190</name>
</gene>
<organism evidence="1 2">
    <name type="scientific">Pseudofulvibacter geojedonensis</name>
    <dbReference type="NCBI Taxonomy" id="1123758"/>
    <lineage>
        <taxon>Bacteria</taxon>
        <taxon>Pseudomonadati</taxon>
        <taxon>Bacteroidota</taxon>
        <taxon>Flavobacteriia</taxon>
        <taxon>Flavobacteriales</taxon>
        <taxon>Flavobacteriaceae</taxon>
        <taxon>Pseudofulvibacter</taxon>
    </lineage>
</organism>
<evidence type="ECO:0000313" key="1">
    <source>
        <dbReference type="EMBL" id="MFD0962613.1"/>
    </source>
</evidence>
<sequence>MPTKKKILVVVESIDVNDSSGSKVNVALIKNLAALNYIVTVLHYTRKNIQLGDSIRTISIKERKASCTYVLSRTQRVISRLLKINMSVFLENIFGHSFTFFNDSKSISKAIKKYSSNEDLILTLSKGASFRPHHAMLRFPNLYNKWMAYVHDPYPFHYYPRPYNWVEKGHRYKESFFRKVSEKAKYSAFPSLLLKEWMGSYFPNFLKTGMVIPHQGVEVKGEKSLPSYFSLDKFTLLHAGNLMSKRDPRGLIAGYKMFLQNNPQAKDDSILLLLGPASYHQNFLENELNDNVFWSKGSVPFDEVYTIQKNASVNIILEAKSEISPFLPAKFTHCVKANKPILLLGPFYSETKRLLKDDYPYIAEIDDARLIAILIEKLYLQWGKSSNDLKLNRADLDDYLSIEHLGKTLAPIFANE</sequence>
<name>A0ABW3HYH0_9FLAO</name>
<evidence type="ECO:0000313" key="2">
    <source>
        <dbReference type="Proteomes" id="UP001596997"/>
    </source>
</evidence>
<reference evidence="2" key="1">
    <citation type="journal article" date="2019" name="Int. J. Syst. Evol. Microbiol.">
        <title>The Global Catalogue of Microorganisms (GCM) 10K type strain sequencing project: providing services to taxonomists for standard genome sequencing and annotation.</title>
        <authorList>
            <consortium name="The Broad Institute Genomics Platform"/>
            <consortium name="The Broad Institute Genome Sequencing Center for Infectious Disease"/>
            <person name="Wu L."/>
            <person name="Ma J."/>
        </authorList>
    </citation>
    <scope>NUCLEOTIDE SEQUENCE [LARGE SCALE GENOMIC DNA]</scope>
    <source>
        <strain evidence="2">CCUG 62114</strain>
    </source>
</reference>
<dbReference type="Proteomes" id="UP001596997">
    <property type="component" value="Unassembled WGS sequence"/>
</dbReference>
<dbReference type="SUPFAM" id="SSF53756">
    <property type="entry name" value="UDP-Glycosyltransferase/glycogen phosphorylase"/>
    <property type="match status" value="1"/>
</dbReference>
<comment type="caution">
    <text evidence="1">The sequence shown here is derived from an EMBL/GenBank/DDBJ whole genome shotgun (WGS) entry which is preliminary data.</text>
</comment>
<proteinExistence type="predicted"/>
<accession>A0ABW3HYH0</accession>